<dbReference type="AlphaFoldDB" id="A0AAU9MNN0"/>
<feature type="region of interest" description="Disordered" evidence="1">
    <location>
        <begin position="211"/>
        <end position="245"/>
    </location>
</feature>
<dbReference type="PANTHER" id="PTHR37610">
    <property type="entry name" value="CCHC-TYPE DOMAIN-CONTAINING PROTEIN"/>
    <property type="match status" value="1"/>
</dbReference>
<evidence type="ECO:0008006" key="4">
    <source>
        <dbReference type="Google" id="ProtNLM"/>
    </source>
</evidence>
<proteinExistence type="predicted"/>
<protein>
    <recommendedName>
        <fullName evidence="4">Retrotransposon Copia-like N-terminal domain-containing protein</fullName>
    </recommendedName>
</protein>
<evidence type="ECO:0000313" key="3">
    <source>
        <dbReference type="Proteomes" id="UP001157418"/>
    </source>
</evidence>
<keyword evidence="3" id="KW-1185">Reference proteome</keyword>
<organism evidence="2 3">
    <name type="scientific">Lactuca virosa</name>
    <dbReference type="NCBI Taxonomy" id="75947"/>
    <lineage>
        <taxon>Eukaryota</taxon>
        <taxon>Viridiplantae</taxon>
        <taxon>Streptophyta</taxon>
        <taxon>Embryophyta</taxon>
        <taxon>Tracheophyta</taxon>
        <taxon>Spermatophyta</taxon>
        <taxon>Magnoliopsida</taxon>
        <taxon>eudicotyledons</taxon>
        <taxon>Gunneridae</taxon>
        <taxon>Pentapetalae</taxon>
        <taxon>asterids</taxon>
        <taxon>campanulids</taxon>
        <taxon>Asterales</taxon>
        <taxon>Asteraceae</taxon>
        <taxon>Cichorioideae</taxon>
        <taxon>Cichorieae</taxon>
        <taxon>Lactucinae</taxon>
        <taxon>Lactuca</taxon>
    </lineage>
</organism>
<gene>
    <name evidence="2" type="ORF">LVIROSA_LOCUS15059</name>
</gene>
<reference evidence="2 3" key="1">
    <citation type="submission" date="2022-01" db="EMBL/GenBank/DDBJ databases">
        <authorList>
            <person name="Xiong W."/>
            <person name="Schranz E."/>
        </authorList>
    </citation>
    <scope>NUCLEOTIDE SEQUENCE [LARGE SCALE GENOMIC DNA]</scope>
</reference>
<dbReference type="EMBL" id="CAKMRJ010002223">
    <property type="protein sequence ID" value="CAH1428107.1"/>
    <property type="molecule type" value="Genomic_DNA"/>
</dbReference>
<name>A0AAU9MNN0_9ASTR</name>
<feature type="compositionally biased region" description="Basic and acidic residues" evidence="1">
    <location>
        <begin position="227"/>
        <end position="245"/>
    </location>
</feature>
<dbReference type="Proteomes" id="UP001157418">
    <property type="component" value="Unassembled WGS sequence"/>
</dbReference>
<evidence type="ECO:0000313" key="2">
    <source>
        <dbReference type="EMBL" id="CAH1428107.1"/>
    </source>
</evidence>
<evidence type="ECO:0000256" key="1">
    <source>
        <dbReference type="SAM" id="MobiDB-lite"/>
    </source>
</evidence>
<accession>A0AAU9MNN0</accession>
<dbReference type="PANTHER" id="PTHR37610:SF38">
    <property type="entry name" value="RETROTRANSPOSON COPIA-LIKE N-TERMINAL DOMAIN-CONTAINING PROTEIN"/>
    <property type="match status" value="1"/>
</dbReference>
<sequence>MSEDGSSNNSNNDLNAQLTNLFKTTLNNQNQTTKQSLSDSLKISLKLNSQNYALWARMIQVAIGGKSKSLLSHLSGVPAPPDPLDDQYEQWEQDDLIVFSWLIQNIEPALASNLTEFPTAKTLWDALVVTYSSRKDKLQTFDLHVKANEIKQNGSPLEDFWITLEGIWEGAYAAVRKEMDHQGILGATTENSLPGVAVGLVVGGGSYDSGGSQDAGGIGLVTKGQHRRSDSSGKPPSRMDKSKLK</sequence>
<comment type="caution">
    <text evidence="2">The sequence shown here is derived from an EMBL/GenBank/DDBJ whole genome shotgun (WGS) entry which is preliminary data.</text>
</comment>